<evidence type="ECO:0000313" key="2">
    <source>
        <dbReference type="EMBL" id="TBO31278.1"/>
    </source>
</evidence>
<keyword evidence="1" id="KW-0472">Membrane</keyword>
<comment type="caution">
    <text evidence="2">The sequence shown here is derived from an EMBL/GenBank/DDBJ whole genome shotgun (WGS) entry which is preliminary data.</text>
</comment>
<keyword evidence="1" id="KW-0812">Transmembrane</keyword>
<organism evidence="2 3">
    <name type="scientific">Aquabacterium lacunae</name>
    <dbReference type="NCBI Taxonomy" id="2528630"/>
    <lineage>
        <taxon>Bacteria</taxon>
        <taxon>Pseudomonadati</taxon>
        <taxon>Pseudomonadota</taxon>
        <taxon>Betaproteobacteria</taxon>
        <taxon>Burkholderiales</taxon>
        <taxon>Aquabacterium</taxon>
    </lineage>
</organism>
<feature type="transmembrane region" description="Helical" evidence="1">
    <location>
        <begin position="93"/>
        <end position="116"/>
    </location>
</feature>
<keyword evidence="3" id="KW-1185">Reference proteome</keyword>
<dbReference type="Proteomes" id="UP000292120">
    <property type="component" value="Unassembled WGS sequence"/>
</dbReference>
<evidence type="ECO:0000313" key="3">
    <source>
        <dbReference type="Proteomes" id="UP000292120"/>
    </source>
</evidence>
<dbReference type="RefSeq" id="WP_130967733.1">
    <property type="nucleotide sequence ID" value="NZ_SIXI01000003.1"/>
</dbReference>
<dbReference type="EMBL" id="SIXI01000003">
    <property type="protein sequence ID" value="TBO31278.1"/>
    <property type="molecule type" value="Genomic_DNA"/>
</dbReference>
<keyword evidence="1" id="KW-1133">Transmembrane helix</keyword>
<dbReference type="AlphaFoldDB" id="A0A4V2JFP0"/>
<proteinExistence type="predicted"/>
<gene>
    <name evidence="2" type="ORF">EYS42_08510</name>
</gene>
<accession>A0A4V2JFP0</accession>
<evidence type="ECO:0000256" key="1">
    <source>
        <dbReference type="SAM" id="Phobius"/>
    </source>
</evidence>
<reference evidence="2 3" key="1">
    <citation type="submission" date="2019-02" db="EMBL/GenBank/DDBJ databases">
        <title>Aquabacterium sp. strain KMB7.</title>
        <authorList>
            <person name="Chen W.-M."/>
        </authorList>
    </citation>
    <scope>NUCLEOTIDE SEQUENCE [LARGE SCALE GENOMIC DNA]</scope>
    <source>
        <strain evidence="2 3">KMB7</strain>
    </source>
</reference>
<name>A0A4V2JFP0_9BURK</name>
<protein>
    <submittedName>
        <fullName evidence="2">Uncharacterized protein</fullName>
    </submittedName>
</protein>
<sequence>MDQNMPDCNASHSVSSLWVDALRGDATVDASRPDVADALALRQLLQTARAYQVEELSPQEREEGWIHFEAKATQQGLWSQPQVRFRSGHAANAALFAITASFAALMVIVGGVLAPLPPSTDADGEIVARGFDRVQRVSLSDPSRQRALLDIKAALDSLGVKHMEKRWRGGIQIMAKVEPKHRDAIEEALKPFSLSVPPDGHLNLVFTSQP</sequence>